<accession>B4EB61</accession>
<dbReference type="AlphaFoldDB" id="B4EB61"/>
<sequence>MARRFAAGRPATGRLQVGSRDGRIVSLSLRDTLACADRVDTLGLVRIVSALEHKSANGSLLVDDLAAWRADRERVIALLSARKARVSLRRNHDEDYLPEESA</sequence>
<dbReference type="HOGENOM" id="CLU_2272070_0_0_4"/>
<dbReference type="EMBL" id="AM747720">
    <property type="protein sequence ID" value="CAR53278.1"/>
    <property type="molecule type" value="Genomic_DNA"/>
</dbReference>
<evidence type="ECO:0000313" key="2">
    <source>
        <dbReference type="Proteomes" id="UP000001035"/>
    </source>
</evidence>
<organism evidence="1 2">
    <name type="scientific">Burkholderia cenocepacia (strain ATCC BAA-245 / DSM 16553 / LMG 16656 / NCTC 13227 / J2315 / CF5610)</name>
    <name type="common">Burkholderia cepacia (strain J2315)</name>
    <dbReference type="NCBI Taxonomy" id="216591"/>
    <lineage>
        <taxon>Bacteria</taxon>
        <taxon>Pseudomonadati</taxon>
        <taxon>Pseudomonadota</taxon>
        <taxon>Betaproteobacteria</taxon>
        <taxon>Burkholderiales</taxon>
        <taxon>Burkholderiaceae</taxon>
        <taxon>Burkholderia</taxon>
        <taxon>Burkholderia cepacia complex</taxon>
    </lineage>
</organism>
<protein>
    <submittedName>
        <fullName evidence="1">Uncharacterized protein</fullName>
    </submittedName>
</protein>
<name>B4EB61_BURCJ</name>
<proteinExistence type="predicted"/>
<keyword evidence="2" id="KW-1185">Reference proteome</keyword>
<dbReference type="KEGG" id="bcj:BCAL2965D"/>
<dbReference type="Proteomes" id="UP000001035">
    <property type="component" value="Chromosome 1"/>
</dbReference>
<reference evidence="1 2" key="1">
    <citation type="journal article" date="2009" name="J. Bacteriol.">
        <title>The genome of Burkholderia cenocepacia J2315, an epidemic pathogen of cystic fibrosis patients.</title>
        <authorList>
            <person name="Holden M.T."/>
            <person name="Seth-Smith H.M."/>
            <person name="Crossman L.C."/>
            <person name="Sebaihia M."/>
            <person name="Bentley S.D."/>
            <person name="Cerdeno-Tarraga A.M."/>
            <person name="Thomson N.R."/>
            <person name="Bason N."/>
            <person name="Quail M.A."/>
            <person name="Sharp S."/>
            <person name="Cherevach I."/>
            <person name="Churcher C."/>
            <person name="Goodhead I."/>
            <person name="Hauser H."/>
            <person name="Holroyd N."/>
            <person name="Mungall K."/>
            <person name="Scott P."/>
            <person name="Walker D."/>
            <person name="White B."/>
            <person name="Rose H."/>
            <person name="Iversen P."/>
            <person name="Mil-Homens D."/>
            <person name="Rocha E.P."/>
            <person name="Fialho A.M."/>
            <person name="Baldwin A."/>
            <person name="Dowson C."/>
            <person name="Barrell B.G."/>
            <person name="Govan J.R."/>
            <person name="Vandamme P."/>
            <person name="Hart C.A."/>
            <person name="Mahenthiralingam E."/>
            <person name="Parkhill J."/>
        </authorList>
    </citation>
    <scope>NUCLEOTIDE SEQUENCE [LARGE SCALE GENOMIC DNA]</scope>
    <source>
        <strain evidence="2">ATCC BAA-245 / DSM 16553 / LMG 16656 / NCTC 13227 / J2315 / CF5610</strain>
    </source>
</reference>
<gene>
    <name evidence="1" type="ORF">BCAL2965D</name>
</gene>
<evidence type="ECO:0000313" key="1">
    <source>
        <dbReference type="EMBL" id="CAR53278.1"/>
    </source>
</evidence>